<dbReference type="Gene3D" id="1.10.443.10">
    <property type="entry name" value="Intergrase catalytic core"/>
    <property type="match status" value="1"/>
</dbReference>
<dbReference type="InterPro" id="IPR013762">
    <property type="entry name" value="Integrase-like_cat_sf"/>
</dbReference>
<proteinExistence type="inferred from homology"/>
<dbReference type="InterPro" id="IPR010998">
    <property type="entry name" value="Integrase_recombinase_N"/>
</dbReference>
<dbReference type="EMBL" id="AP026974">
    <property type="protein sequence ID" value="BDT79221.1"/>
    <property type="molecule type" value="Genomic_DNA"/>
</dbReference>
<name>A0ABM8CMV2_9BURK</name>
<comment type="similarity">
    <text evidence="1">Belongs to the 'phage' integrase family.</text>
</comment>
<evidence type="ECO:0000259" key="5">
    <source>
        <dbReference type="PROSITE" id="PS51898"/>
    </source>
</evidence>
<evidence type="ECO:0000313" key="6">
    <source>
        <dbReference type="EMBL" id="BDT79221.1"/>
    </source>
</evidence>
<dbReference type="PANTHER" id="PTHR30349:SF41">
    <property type="entry name" value="INTEGRASE_RECOMBINASE PROTEIN MJ0367-RELATED"/>
    <property type="match status" value="1"/>
</dbReference>
<dbReference type="InterPro" id="IPR011010">
    <property type="entry name" value="DNA_brk_join_enz"/>
</dbReference>
<gene>
    <name evidence="6" type="ORF">PKF032_11090</name>
</gene>
<dbReference type="Gene3D" id="1.10.150.130">
    <property type="match status" value="1"/>
</dbReference>
<organism evidence="6 7">
    <name type="scientific">Polynucleobacter yangtzensis</name>
    <dbReference type="NCBI Taxonomy" id="1743159"/>
    <lineage>
        <taxon>Bacteria</taxon>
        <taxon>Pseudomonadati</taxon>
        <taxon>Pseudomonadota</taxon>
        <taxon>Betaproteobacteria</taxon>
        <taxon>Burkholderiales</taxon>
        <taxon>Burkholderiaceae</taxon>
        <taxon>Polynucleobacter</taxon>
    </lineage>
</organism>
<evidence type="ECO:0000256" key="2">
    <source>
        <dbReference type="ARBA" id="ARBA00022908"/>
    </source>
</evidence>
<dbReference type="RefSeq" id="WP_281744468.1">
    <property type="nucleotide sequence ID" value="NZ_AP026974.1"/>
</dbReference>
<keyword evidence="2" id="KW-0229">DNA integration</keyword>
<dbReference type="Proteomes" id="UP001211204">
    <property type="component" value="Chromosome"/>
</dbReference>
<evidence type="ECO:0000256" key="4">
    <source>
        <dbReference type="ARBA" id="ARBA00023172"/>
    </source>
</evidence>
<dbReference type="CDD" id="cd00796">
    <property type="entry name" value="INT_Rci_Hp1_C"/>
    <property type="match status" value="1"/>
</dbReference>
<feature type="domain" description="Tyr recombinase" evidence="5">
    <location>
        <begin position="167"/>
        <end position="342"/>
    </location>
</feature>
<dbReference type="InterPro" id="IPR002104">
    <property type="entry name" value="Integrase_catalytic"/>
</dbReference>
<keyword evidence="7" id="KW-1185">Reference proteome</keyword>
<dbReference type="PROSITE" id="PS51898">
    <property type="entry name" value="TYR_RECOMBINASE"/>
    <property type="match status" value="1"/>
</dbReference>
<reference evidence="6 7" key="1">
    <citation type="submission" date="2022-11" db="EMBL/GenBank/DDBJ databases">
        <title>Complete Genome Sequences of three Polynucleobacter sp. Subcluster PnecC Strains KF022, KF023, and KF032 Isolated from a Shallow Eutrophic Lake in Japan.</title>
        <authorList>
            <person name="Ogata Y."/>
            <person name="Watanabe K."/>
            <person name="Takemine S."/>
            <person name="Shindo C."/>
            <person name="Kurokawa R."/>
            <person name="Suda W."/>
        </authorList>
    </citation>
    <scope>NUCLEOTIDE SEQUENCE [LARGE SCALE GENOMIC DNA]</scope>
    <source>
        <strain evidence="6 7">KF032</strain>
    </source>
</reference>
<sequence length="342" mass="38111">MSTIQKLASGHYRAQIRKKGIYRAATFASKTQAAKWAAEIESQIEGTGNAGLIAPPKGLTIGEVIDAYAELEPKLKWGRTKSANLKRLSLEFARVPVRSFNQVHIRDFLDRLTKSGAAGVTLAGYLSTLGSALGWAHHSRRINIDPNLAKNARAALSHSGVKTRGNQRSRTPTKSEITALFKHWKEKEDLLQIPMSDITTIAIESGMRLAEICGLLIEDCDWKARTVMIRDRKSPTDKHGNDQTIPVTQAAIDVLKRHADKRTEGRVFPGLNHRSVSARFTRSCQQLEIEDLHFHDLRHHALTNFANKGLSLPELSLISGHKSYDMLKRYVNLKASDLAKKI</sequence>
<evidence type="ECO:0000256" key="1">
    <source>
        <dbReference type="ARBA" id="ARBA00008857"/>
    </source>
</evidence>
<dbReference type="InterPro" id="IPR050090">
    <property type="entry name" value="Tyrosine_recombinase_XerCD"/>
</dbReference>
<dbReference type="PANTHER" id="PTHR30349">
    <property type="entry name" value="PHAGE INTEGRASE-RELATED"/>
    <property type="match status" value="1"/>
</dbReference>
<evidence type="ECO:0000313" key="7">
    <source>
        <dbReference type="Proteomes" id="UP001211204"/>
    </source>
</evidence>
<keyword evidence="3" id="KW-0238">DNA-binding</keyword>
<dbReference type="SUPFAM" id="SSF56349">
    <property type="entry name" value="DNA breaking-rejoining enzymes"/>
    <property type="match status" value="1"/>
</dbReference>
<keyword evidence="4" id="KW-0233">DNA recombination</keyword>
<evidence type="ECO:0000256" key="3">
    <source>
        <dbReference type="ARBA" id="ARBA00023125"/>
    </source>
</evidence>
<dbReference type="Pfam" id="PF00589">
    <property type="entry name" value="Phage_integrase"/>
    <property type="match status" value="1"/>
</dbReference>
<accession>A0ABM8CMV2</accession>
<protein>
    <submittedName>
        <fullName evidence="6">Integrase</fullName>
    </submittedName>
</protein>